<evidence type="ECO:0000256" key="1">
    <source>
        <dbReference type="SAM" id="MobiDB-lite"/>
    </source>
</evidence>
<accession>A0ABV2WPF5</accession>
<evidence type="ECO:0000313" key="2">
    <source>
        <dbReference type="EMBL" id="MEU1952765.1"/>
    </source>
</evidence>
<feature type="compositionally biased region" description="Basic and acidic residues" evidence="1">
    <location>
        <begin position="231"/>
        <end position="240"/>
    </location>
</feature>
<proteinExistence type="predicted"/>
<sequence length="331" mass="35718">MAEQLTPARWTQRVFDRLLPVAASRAAAPGGIRFTERQLYYELCRLLAPGPRLPRRIAFTVPAPLSFATFQATLARHAEIPGLLTPAPPRIAPPGAHTPEPDLFDYGLPRLLICESHTVAHMLRANGLPMESATPVLGAAELPLHPGVTAMLDRGGGEVYVLHEASATGVAFPARPAELTGIPRDLRVVPLGLRPRQAMGLHLFHIDGPAVDPGRPPKAHSAPDAPGPVFDGRKSVRRGPEVITPPEVTGVASPARLLAEDRPGDEPGPGFLDEREQAWLRRGRVVELEAVPPAVLLRSVHRLVRGVRTPPPPLAQLRHARRSGFLTWPAA</sequence>
<keyword evidence="3" id="KW-1185">Reference proteome</keyword>
<dbReference type="Proteomes" id="UP001550628">
    <property type="component" value="Unassembled WGS sequence"/>
</dbReference>
<protein>
    <submittedName>
        <fullName evidence="2">Uncharacterized protein</fullName>
    </submittedName>
</protein>
<organism evidence="2 3">
    <name type="scientific">Nocardia rhamnosiphila</name>
    <dbReference type="NCBI Taxonomy" id="426716"/>
    <lineage>
        <taxon>Bacteria</taxon>
        <taxon>Bacillati</taxon>
        <taxon>Actinomycetota</taxon>
        <taxon>Actinomycetes</taxon>
        <taxon>Mycobacteriales</taxon>
        <taxon>Nocardiaceae</taxon>
        <taxon>Nocardia</taxon>
    </lineage>
</organism>
<gene>
    <name evidence="2" type="ORF">ABZ510_12950</name>
</gene>
<reference evidence="2 3" key="1">
    <citation type="submission" date="2024-06" db="EMBL/GenBank/DDBJ databases">
        <title>The Natural Products Discovery Center: Release of the First 8490 Sequenced Strains for Exploring Actinobacteria Biosynthetic Diversity.</title>
        <authorList>
            <person name="Kalkreuter E."/>
            <person name="Kautsar S.A."/>
            <person name="Yang D."/>
            <person name="Bader C.D."/>
            <person name="Teijaro C.N."/>
            <person name="Fluegel L."/>
            <person name="Davis C.M."/>
            <person name="Simpson J.R."/>
            <person name="Lauterbach L."/>
            <person name="Steele A.D."/>
            <person name="Gui C."/>
            <person name="Meng S."/>
            <person name="Li G."/>
            <person name="Viehrig K."/>
            <person name="Ye F."/>
            <person name="Su P."/>
            <person name="Kiefer A.F."/>
            <person name="Nichols A."/>
            <person name="Cepeda A.J."/>
            <person name="Yan W."/>
            <person name="Fan B."/>
            <person name="Jiang Y."/>
            <person name="Adhikari A."/>
            <person name="Zheng C.-J."/>
            <person name="Schuster L."/>
            <person name="Cowan T.M."/>
            <person name="Smanski M.J."/>
            <person name="Chevrette M.G."/>
            <person name="De Carvalho L.P.S."/>
            <person name="Shen B."/>
        </authorList>
    </citation>
    <scope>NUCLEOTIDE SEQUENCE [LARGE SCALE GENOMIC DNA]</scope>
    <source>
        <strain evidence="2 3">NPDC019708</strain>
    </source>
</reference>
<dbReference type="RefSeq" id="WP_356957128.1">
    <property type="nucleotide sequence ID" value="NZ_JBEYBD010000008.1"/>
</dbReference>
<evidence type="ECO:0000313" key="3">
    <source>
        <dbReference type="Proteomes" id="UP001550628"/>
    </source>
</evidence>
<dbReference type="EMBL" id="JBEYBF010000007">
    <property type="protein sequence ID" value="MEU1952765.1"/>
    <property type="molecule type" value="Genomic_DNA"/>
</dbReference>
<comment type="caution">
    <text evidence="2">The sequence shown here is derived from an EMBL/GenBank/DDBJ whole genome shotgun (WGS) entry which is preliminary data.</text>
</comment>
<name>A0ABV2WPF5_9NOCA</name>
<feature type="region of interest" description="Disordered" evidence="1">
    <location>
        <begin position="208"/>
        <end position="272"/>
    </location>
</feature>